<dbReference type="Proteomes" id="UP000093412">
    <property type="component" value="Unassembled WGS sequence"/>
</dbReference>
<evidence type="ECO:0000313" key="2">
    <source>
        <dbReference type="EMBL" id="OCI33079.1"/>
    </source>
</evidence>
<dbReference type="OrthoDB" id="5244663at2"/>
<dbReference type="AlphaFoldDB" id="A0A163S9X5"/>
<dbReference type="STRING" id="43678.OJAG_11790"/>
<dbReference type="SUPFAM" id="SSF140453">
    <property type="entry name" value="EsxAB dimer-like"/>
    <property type="match status" value="1"/>
</dbReference>
<protein>
    <recommendedName>
        <fullName evidence="5">Proteins of 100 residues with WXG</fullName>
    </recommendedName>
</protein>
<accession>A0A163S9X5</accession>
<dbReference type="Proteomes" id="UP000076447">
    <property type="component" value="Unassembled WGS sequence"/>
</dbReference>
<comment type="caution">
    <text evidence="1">The sequence shown here is derived from an EMBL/GenBank/DDBJ whole genome shotgun (WGS) entry which is preliminary data.</text>
</comment>
<dbReference type="InterPro" id="IPR036689">
    <property type="entry name" value="ESAT-6-like_sf"/>
</dbReference>
<dbReference type="RefSeq" id="WP_056649861.1">
    <property type="nucleotide sequence ID" value="NZ_JBIVFZ010000001.1"/>
</dbReference>
<dbReference type="PATRIC" id="fig|43678.3.peg.1230"/>
<dbReference type="EMBL" id="MAQA01000002">
    <property type="protein sequence ID" value="OCI33079.1"/>
    <property type="molecule type" value="Genomic_DNA"/>
</dbReference>
<evidence type="ECO:0008006" key="5">
    <source>
        <dbReference type="Google" id="ProtNLM"/>
    </source>
</evidence>
<dbReference type="Gene3D" id="1.10.287.1060">
    <property type="entry name" value="ESAT-6-like"/>
    <property type="match status" value="1"/>
</dbReference>
<dbReference type="EMBL" id="LRIE01000059">
    <property type="protein sequence ID" value="KZM36160.1"/>
    <property type="molecule type" value="Genomic_DNA"/>
</dbReference>
<reference evidence="1 3" key="1">
    <citation type="submission" date="2016-01" db="EMBL/GenBank/DDBJ databases">
        <title>Genome sequence of Oerskovia enterophila VJag, an agar and cellulose degrading bacterium.</title>
        <authorList>
            <person name="Poehlein A."/>
            <person name="Jag V."/>
            <person name="Bengelsdorf F."/>
            <person name="Duerre P."/>
            <person name="Daniel R."/>
        </authorList>
    </citation>
    <scope>NUCLEOTIDE SEQUENCE [LARGE SCALE GENOMIC DNA]</scope>
    <source>
        <strain evidence="1 3">VJag</strain>
    </source>
</reference>
<evidence type="ECO:0000313" key="4">
    <source>
        <dbReference type="Proteomes" id="UP000093412"/>
    </source>
</evidence>
<gene>
    <name evidence="2" type="ORF">OERS_03330</name>
    <name evidence="1" type="ORF">OJAG_11790</name>
</gene>
<sequence>MSNYWGLNVEQVKQLSAELIQAASDVDAIKSKLTGKLDSVEWNGPDATAFRSDWSGQHVTALQTVITALNEAGAKAQSNALAQEATSNAS</sequence>
<organism evidence="1 3">
    <name type="scientific">Oerskovia enterophila</name>
    <dbReference type="NCBI Taxonomy" id="43678"/>
    <lineage>
        <taxon>Bacteria</taxon>
        <taxon>Bacillati</taxon>
        <taxon>Actinomycetota</taxon>
        <taxon>Actinomycetes</taxon>
        <taxon>Micrococcales</taxon>
        <taxon>Cellulomonadaceae</taxon>
        <taxon>Oerskovia</taxon>
    </lineage>
</organism>
<proteinExistence type="predicted"/>
<evidence type="ECO:0000313" key="3">
    <source>
        <dbReference type="Proteomes" id="UP000076447"/>
    </source>
</evidence>
<keyword evidence="4" id="KW-1185">Reference proteome</keyword>
<name>A0A163S9X5_9CELL</name>
<reference evidence="2 4" key="2">
    <citation type="submission" date="2016-06" db="EMBL/GenBank/DDBJ databases">
        <title>Genome sequence of Oerskovia enterophila DSM 43852.</title>
        <authorList>
            <person name="Poehlein A."/>
            <person name="Jag V."/>
            <person name="Bengelsdorf F.R."/>
            <person name="Daniel R."/>
            <person name="Duerre P."/>
        </authorList>
    </citation>
    <scope>NUCLEOTIDE SEQUENCE [LARGE SCALE GENOMIC DNA]</scope>
    <source>
        <strain evidence="2 4">DSM 43852</strain>
    </source>
</reference>
<evidence type="ECO:0000313" key="1">
    <source>
        <dbReference type="EMBL" id="KZM36160.1"/>
    </source>
</evidence>